<organism evidence="1 2">
    <name type="scientific">Teladorsagia circumcincta</name>
    <name type="common">Brown stomach worm</name>
    <name type="synonym">Ostertagia circumcincta</name>
    <dbReference type="NCBI Taxonomy" id="45464"/>
    <lineage>
        <taxon>Eukaryota</taxon>
        <taxon>Metazoa</taxon>
        <taxon>Ecdysozoa</taxon>
        <taxon>Nematoda</taxon>
        <taxon>Chromadorea</taxon>
        <taxon>Rhabditida</taxon>
        <taxon>Rhabditina</taxon>
        <taxon>Rhabditomorpha</taxon>
        <taxon>Strongyloidea</taxon>
        <taxon>Trichostrongylidae</taxon>
        <taxon>Teladorsagia</taxon>
    </lineage>
</organism>
<dbReference type="AlphaFoldDB" id="A0A2G9TX83"/>
<reference evidence="1 2" key="1">
    <citation type="submission" date="2015-09" db="EMBL/GenBank/DDBJ databases">
        <title>Draft genome of the parasitic nematode Teladorsagia circumcincta isolate WARC Sus (inbred).</title>
        <authorList>
            <person name="Mitreva M."/>
        </authorList>
    </citation>
    <scope>NUCLEOTIDE SEQUENCE [LARGE SCALE GENOMIC DNA]</scope>
    <source>
        <strain evidence="1 2">S</strain>
    </source>
</reference>
<dbReference type="EMBL" id="KZ351876">
    <property type="protein sequence ID" value="PIO62621.1"/>
    <property type="molecule type" value="Genomic_DNA"/>
</dbReference>
<gene>
    <name evidence="1" type="ORF">TELCIR_15809</name>
</gene>
<accession>A0A2G9TX83</accession>
<evidence type="ECO:0000313" key="2">
    <source>
        <dbReference type="Proteomes" id="UP000230423"/>
    </source>
</evidence>
<name>A0A2G9TX83_TELCI</name>
<keyword evidence="2" id="KW-1185">Reference proteome</keyword>
<proteinExistence type="predicted"/>
<dbReference type="Proteomes" id="UP000230423">
    <property type="component" value="Unassembled WGS sequence"/>
</dbReference>
<protein>
    <submittedName>
        <fullName evidence="1">Uncharacterized protein</fullName>
    </submittedName>
</protein>
<evidence type="ECO:0000313" key="1">
    <source>
        <dbReference type="EMBL" id="PIO62621.1"/>
    </source>
</evidence>
<sequence length="29" mass="3595">MAFCLMYLIVHLRNKWLNEDDRGREQVIM</sequence>